<dbReference type="PANTHER" id="PTHR24148:SF73">
    <property type="entry name" value="HET DOMAIN PROTEIN (AFU_ORTHOLOGUE AFUA_8G01020)"/>
    <property type="match status" value="1"/>
</dbReference>
<dbReference type="Pfam" id="PF26639">
    <property type="entry name" value="Het-6_barrel"/>
    <property type="match status" value="1"/>
</dbReference>
<feature type="domain" description="Heterokaryon incompatibility" evidence="1">
    <location>
        <begin position="58"/>
        <end position="232"/>
    </location>
</feature>
<evidence type="ECO:0000259" key="1">
    <source>
        <dbReference type="Pfam" id="PF06985"/>
    </source>
</evidence>
<keyword evidence="3" id="KW-1185">Reference proteome</keyword>
<dbReference type="EMBL" id="MU251634">
    <property type="protein sequence ID" value="KAG9230934.1"/>
    <property type="molecule type" value="Genomic_DNA"/>
</dbReference>
<organism evidence="2 3">
    <name type="scientific">Amylocarpus encephaloides</name>
    <dbReference type="NCBI Taxonomy" id="45428"/>
    <lineage>
        <taxon>Eukaryota</taxon>
        <taxon>Fungi</taxon>
        <taxon>Dikarya</taxon>
        <taxon>Ascomycota</taxon>
        <taxon>Pezizomycotina</taxon>
        <taxon>Leotiomycetes</taxon>
        <taxon>Helotiales</taxon>
        <taxon>Helotiales incertae sedis</taxon>
        <taxon>Amylocarpus</taxon>
    </lineage>
</organism>
<evidence type="ECO:0000313" key="2">
    <source>
        <dbReference type="EMBL" id="KAG9230934.1"/>
    </source>
</evidence>
<reference evidence="2" key="1">
    <citation type="journal article" date="2021" name="IMA Fungus">
        <title>Genomic characterization of three marine fungi, including Emericellopsis atlantica sp. nov. with signatures of a generalist lifestyle and marine biomass degradation.</title>
        <authorList>
            <person name="Hagestad O.C."/>
            <person name="Hou L."/>
            <person name="Andersen J.H."/>
            <person name="Hansen E.H."/>
            <person name="Altermark B."/>
            <person name="Li C."/>
            <person name="Kuhnert E."/>
            <person name="Cox R.J."/>
            <person name="Crous P.W."/>
            <person name="Spatafora J.W."/>
            <person name="Lail K."/>
            <person name="Amirebrahimi M."/>
            <person name="Lipzen A."/>
            <person name="Pangilinan J."/>
            <person name="Andreopoulos W."/>
            <person name="Hayes R.D."/>
            <person name="Ng V."/>
            <person name="Grigoriev I.V."/>
            <person name="Jackson S.A."/>
            <person name="Sutton T.D.S."/>
            <person name="Dobson A.D.W."/>
            <person name="Rama T."/>
        </authorList>
    </citation>
    <scope>NUCLEOTIDE SEQUENCE</scope>
    <source>
        <strain evidence="2">TRa018bII</strain>
    </source>
</reference>
<dbReference type="InterPro" id="IPR010730">
    <property type="entry name" value="HET"/>
</dbReference>
<name>A0A9P7YC36_9HELO</name>
<dbReference type="InterPro" id="IPR052895">
    <property type="entry name" value="HetReg/Transcr_Mod"/>
</dbReference>
<dbReference type="OrthoDB" id="2157530at2759"/>
<comment type="caution">
    <text evidence="2">The sequence shown here is derived from an EMBL/GenBank/DDBJ whole genome shotgun (WGS) entry which is preliminary data.</text>
</comment>
<dbReference type="PANTHER" id="PTHR24148">
    <property type="entry name" value="ANKYRIN REPEAT DOMAIN-CONTAINING PROTEIN 39 HOMOLOG-RELATED"/>
    <property type="match status" value="1"/>
</dbReference>
<dbReference type="AlphaFoldDB" id="A0A9P7YC36"/>
<sequence length="681" mass="77376">MSIYQPLGPVRGEFRLLKLHSLSSSKQSASQENSSTAEDETPIHCELYHSFRAHKPYYEALSYTWGNASITEPILVNGHWTHVTKNLYDALKHIRDDYIDVQLWVDARCINQDDDAEKGEQVKHMRDIYGDAAKTILWLGPSQGDSDTIIGEIDRLGKFIHENGVLDDMIKLASLPSTANAEYTDMEAKVKASLEDLLQAALSDIARTLWFMRGCQALLSRPYWRRVWILQEFVVSTQISILCGKQTIVFERFYSILFYIPWMSMYVIERIHKDIMRRLENETLEEVGELIGQFKDLIGAEVEQNANRICGMRRRYHDPNEHDSTLTLIQLLAKTQVGQVKAQAGEPRDLIFGLLGMARDQDLLRIIPDYDRSKSCMDIYTSTAQKIIEAGNVDLLCLAQHRGTGAPAIEPSESFPSWVPDWRKHISRPCGQLPWDSSFRFTGPLPSHLHKAPELARQVSPNELKLQGFILDKVQYLAPFKWLPSPNGTGQNDPTLPIHLASIATLCQLSNAKLLYHSDPYPNPNDRHTAHFRIPVADMEEYGISFIRHAGAKPRNAKEEEDPFALIQRGYDGVLEAIATMEVKEHTKEIRMYYNMLGYQVFRRGMLLEKGFVGLGPDGVDVGDVVVGFRGTKFPYVLRMVKGSEGEERWKVVGEAYVHGVMYGELFQGGSEVEWVDFVLV</sequence>
<gene>
    <name evidence="2" type="ORF">BJ875DRAFT_470867</name>
</gene>
<dbReference type="Pfam" id="PF06985">
    <property type="entry name" value="HET"/>
    <property type="match status" value="1"/>
</dbReference>
<evidence type="ECO:0000313" key="3">
    <source>
        <dbReference type="Proteomes" id="UP000824998"/>
    </source>
</evidence>
<dbReference type="Proteomes" id="UP000824998">
    <property type="component" value="Unassembled WGS sequence"/>
</dbReference>
<protein>
    <submittedName>
        <fullName evidence="2">Heterokaryon incompatibility protein-domain-containing protein</fullName>
    </submittedName>
</protein>
<proteinExistence type="predicted"/>
<accession>A0A9P7YC36</accession>